<sequence>MALTMSSVMSRLSAPAVFAFRKAFSTNFLKRLYSQLKHGAITGIHLGGMASTKGKPHIPSRGVRAWRGSLYLAPPWNLTLTLPTLATQLAVLTTGWPVSSLLMAMVVVTVRPLTFKSKEPLFFL</sequence>
<dbReference type="AlphaFoldDB" id="A0A4Z2ILC5"/>
<name>A0A4Z2ILC5_9TELE</name>
<evidence type="ECO:0000313" key="1">
    <source>
        <dbReference type="EMBL" id="TNN78591.1"/>
    </source>
</evidence>
<organism evidence="1 2">
    <name type="scientific">Liparis tanakae</name>
    <name type="common">Tanaka's snailfish</name>
    <dbReference type="NCBI Taxonomy" id="230148"/>
    <lineage>
        <taxon>Eukaryota</taxon>
        <taxon>Metazoa</taxon>
        <taxon>Chordata</taxon>
        <taxon>Craniata</taxon>
        <taxon>Vertebrata</taxon>
        <taxon>Euteleostomi</taxon>
        <taxon>Actinopterygii</taxon>
        <taxon>Neopterygii</taxon>
        <taxon>Teleostei</taxon>
        <taxon>Neoteleostei</taxon>
        <taxon>Acanthomorphata</taxon>
        <taxon>Eupercaria</taxon>
        <taxon>Perciformes</taxon>
        <taxon>Cottioidei</taxon>
        <taxon>Cottales</taxon>
        <taxon>Liparidae</taxon>
        <taxon>Liparis</taxon>
    </lineage>
</organism>
<reference evidence="1 2" key="1">
    <citation type="submission" date="2019-03" db="EMBL/GenBank/DDBJ databases">
        <title>First draft genome of Liparis tanakae, snailfish: a comprehensive survey of snailfish specific genes.</title>
        <authorList>
            <person name="Kim W."/>
            <person name="Song I."/>
            <person name="Jeong J.-H."/>
            <person name="Kim D."/>
            <person name="Kim S."/>
            <person name="Ryu S."/>
            <person name="Song J.Y."/>
            <person name="Lee S.K."/>
        </authorList>
    </citation>
    <scope>NUCLEOTIDE SEQUENCE [LARGE SCALE GENOMIC DNA]</scope>
    <source>
        <tissue evidence="1">Muscle</tissue>
    </source>
</reference>
<evidence type="ECO:0000313" key="2">
    <source>
        <dbReference type="Proteomes" id="UP000314294"/>
    </source>
</evidence>
<dbReference type="Proteomes" id="UP000314294">
    <property type="component" value="Unassembled WGS sequence"/>
</dbReference>
<comment type="caution">
    <text evidence="1">The sequence shown here is derived from an EMBL/GenBank/DDBJ whole genome shotgun (WGS) entry which is preliminary data.</text>
</comment>
<accession>A0A4Z2ILC5</accession>
<protein>
    <submittedName>
        <fullName evidence="1">Uncharacterized protein</fullName>
    </submittedName>
</protein>
<proteinExistence type="predicted"/>
<gene>
    <name evidence="1" type="ORF">EYF80_011186</name>
</gene>
<keyword evidence="2" id="KW-1185">Reference proteome</keyword>
<dbReference type="EMBL" id="SRLO01000072">
    <property type="protein sequence ID" value="TNN78591.1"/>
    <property type="molecule type" value="Genomic_DNA"/>
</dbReference>